<keyword evidence="5" id="KW-1185">Reference proteome</keyword>
<feature type="transmembrane region" description="Helical" evidence="1">
    <location>
        <begin position="116"/>
        <end position="136"/>
    </location>
</feature>
<dbReference type="PANTHER" id="PTHR12526:SF633">
    <property type="entry name" value="COLANIC ACID BIOSYNTHESIS GLYCOSYL TRANSFERASE WCAI-RELATED"/>
    <property type="match status" value="1"/>
</dbReference>
<dbReference type="InterPro" id="IPR028098">
    <property type="entry name" value="Glyco_trans_4-like_N"/>
</dbReference>
<dbReference type="PANTHER" id="PTHR12526">
    <property type="entry name" value="GLYCOSYLTRANSFERASE"/>
    <property type="match status" value="1"/>
</dbReference>
<gene>
    <name evidence="4" type="ORF">SAMN05443550_10822</name>
</gene>
<sequence length="415" mass="47713">MVMKKRILVLGINCLPELTGIGKYTGEMVSWMAEQGHETTMITGFPYYPNWKVQEPYKGNWYINETMFDGNLKIYRCPLYIPSKPSGLKRLIHESVFFVSAGFAVLKMLFKPKQDLIIAIAPPFHLAILALFYRFFKGGRILYHVQDLQIEAAKELKMLRYKWMFDMLFSIEYFILRKMDFISTISEGMMKRVGNKIPKRITFFPNWVDTETFYPLPDRNGLKTKWGFKRDDYVVLYSGSIGEKQGLDSLIRIAENLKAYENIQFVICGTGPYKQELIRMTTEKQLPNLEFLPLQGFDVFNEFLNMADIHLVLQKANASDLVMPSKLTTILAVGGLALVTANPGTTLHDVITEHGMGVIVEAEREDLLGAAIINIVENDHEPCRKNARKYAEKYLDKRNILPDMLNFVTQLSNKN</sequence>
<dbReference type="Pfam" id="PF00534">
    <property type="entry name" value="Glycos_transf_1"/>
    <property type="match status" value="1"/>
</dbReference>
<keyword evidence="4" id="KW-0808">Transferase</keyword>
<dbReference type="Pfam" id="PF13579">
    <property type="entry name" value="Glyco_trans_4_4"/>
    <property type="match status" value="1"/>
</dbReference>
<protein>
    <submittedName>
        <fullName evidence="4">Colanic acid biosynthesis glycosyl transferase WcaI</fullName>
    </submittedName>
</protein>
<proteinExistence type="predicted"/>
<dbReference type="STRING" id="425514.SAMN05443550_10822"/>
<reference evidence="4 5" key="1">
    <citation type="submission" date="2016-10" db="EMBL/GenBank/DDBJ databases">
        <authorList>
            <person name="de Groot N.N."/>
        </authorList>
    </citation>
    <scope>NUCLEOTIDE SEQUENCE [LARGE SCALE GENOMIC DNA]</scope>
    <source>
        <strain evidence="4 5">DSM 19033</strain>
    </source>
</reference>
<evidence type="ECO:0000313" key="5">
    <source>
        <dbReference type="Proteomes" id="UP000198850"/>
    </source>
</evidence>
<feature type="domain" description="Glycosyl transferase family 1" evidence="2">
    <location>
        <begin position="222"/>
        <end position="393"/>
    </location>
</feature>
<feature type="domain" description="Glycosyltransferase subfamily 4-like N-terminal" evidence="3">
    <location>
        <begin position="19"/>
        <end position="207"/>
    </location>
</feature>
<dbReference type="EMBL" id="FNRA01000008">
    <property type="protein sequence ID" value="SEA98735.1"/>
    <property type="molecule type" value="Genomic_DNA"/>
</dbReference>
<dbReference type="NCBIfam" id="NF007640">
    <property type="entry name" value="PRK10307.1"/>
    <property type="match status" value="1"/>
</dbReference>
<keyword evidence="1" id="KW-0812">Transmembrane</keyword>
<accession>A0A1H4FN76</accession>
<name>A0A1H4FN76_9SPHI</name>
<dbReference type="Gene3D" id="3.40.50.2000">
    <property type="entry name" value="Glycogen Phosphorylase B"/>
    <property type="match status" value="2"/>
</dbReference>
<keyword evidence="1" id="KW-1133">Transmembrane helix</keyword>
<evidence type="ECO:0000313" key="4">
    <source>
        <dbReference type="EMBL" id="SEA98735.1"/>
    </source>
</evidence>
<dbReference type="OrthoDB" id="9811902at2"/>
<keyword evidence="1" id="KW-0472">Membrane</keyword>
<evidence type="ECO:0000256" key="1">
    <source>
        <dbReference type="SAM" id="Phobius"/>
    </source>
</evidence>
<dbReference type="AlphaFoldDB" id="A0A1H4FN76"/>
<dbReference type="GO" id="GO:0016757">
    <property type="term" value="F:glycosyltransferase activity"/>
    <property type="evidence" value="ECO:0007669"/>
    <property type="project" value="InterPro"/>
</dbReference>
<dbReference type="SUPFAM" id="SSF53756">
    <property type="entry name" value="UDP-Glycosyltransferase/glycogen phosphorylase"/>
    <property type="match status" value="1"/>
</dbReference>
<organism evidence="4 5">
    <name type="scientific">Pedobacter hartonius</name>
    <dbReference type="NCBI Taxonomy" id="425514"/>
    <lineage>
        <taxon>Bacteria</taxon>
        <taxon>Pseudomonadati</taxon>
        <taxon>Bacteroidota</taxon>
        <taxon>Sphingobacteriia</taxon>
        <taxon>Sphingobacteriales</taxon>
        <taxon>Sphingobacteriaceae</taxon>
        <taxon>Pedobacter</taxon>
    </lineage>
</organism>
<dbReference type="InterPro" id="IPR001296">
    <property type="entry name" value="Glyco_trans_1"/>
</dbReference>
<evidence type="ECO:0000259" key="2">
    <source>
        <dbReference type="Pfam" id="PF00534"/>
    </source>
</evidence>
<dbReference type="Proteomes" id="UP000198850">
    <property type="component" value="Unassembled WGS sequence"/>
</dbReference>
<dbReference type="CDD" id="cd03794">
    <property type="entry name" value="GT4_WbuB-like"/>
    <property type="match status" value="1"/>
</dbReference>
<evidence type="ECO:0000259" key="3">
    <source>
        <dbReference type="Pfam" id="PF13579"/>
    </source>
</evidence>